<reference evidence="1" key="1">
    <citation type="journal article" date="2020" name="Stud. Mycol.">
        <title>101 Dothideomycetes genomes: a test case for predicting lifestyles and emergence of pathogens.</title>
        <authorList>
            <person name="Haridas S."/>
            <person name="Albert R."/>
            <person name="Binder M."/>
            <person name="Bloem J."/>
            <person name="Labutti K."/>
            <person name="Salamov A."/>
            <person name="Andreopoulos B."/>
            <person name="Baker S."/>
            <person name="Barry K."/>
            <person name="Bills G."/>
            <person name="Bluhm B."/>
            <person name="Cannon C."/>
            <person name="Castanera R."/>
            <person name="Culley D."/>
            <person name="Daum C."/>
            <person name="Ezra D."/>
            <person name="Gonzalez J."/>
            <person name="Henrissat B."/>
            <person name="Kuo A."/>
            <person name="Liang C."/>
            <person name="Lipzen A."/>
            <person name="Lutzoni F."/>
            <person name="Magnuson J."/>
            <person name="Mondo S."/>
            <person name="Nolan M."/>
            <person name="Ohm R."/>
            <person name="Pangilinan J."/>
            <person name="Park H.-J."/>
            <person name="Ramirez L."/>
            <person name="Alfaro M."/>
            <person name="Sun H."/>
            <person name="Tritt A."/>
            <person name="Yoshinaga Y."/>
            <person name="Zwiers L.-H."/>
            <person name="Turgeon B."/>
            <person name="Goodwin S."/>
            <person name="Spatafora J."/>
            <person name="Crous P."/>
            <person name="Grigoriev I."/>
        </authorList>
    </citation>
    <scope>NUCLEOTIDE SEQUENCE</scope>
    <source>
        <strain evidence="1">HMLAC05119</strain>
    </source>
</reference>
<evidence type="ECO:0000313" key="2">
    <source>
        <dbReference type="Proteomes" id="UP000800096"/>
    </source>
</evidence>
<dbReference type="Proteomes" id="UP000800096">
    <property type="component" value="Unassembled WGS sequence"/>
</dbReference>
<evidence type="ECO:0000313" key="1">
    <source>
        <dbReference type="EMBL" id="KAF1914566.1"/>
    </source>
</evidence>
<organism evidence="1 2">
    <name type="scientific">Ampelomyces quisqualis</name>
    <name type="common">Powdery mildew agent</name>
    <dbReference type="NCBI Taxonomy" id="50730"/>
    <lineage>
        <taxon>Eukaryota</taxon>
        <taxon>Fungi</taxon>
        <taxon>Dikarya</taxon>
        <taxon>Ascomycota</taxon>
        <taxon>Pezizomycotina</taxon>
        <taxon>Dothideomycetes</taxon>
        <taxon>Pleosporomycetidae</taxon>
        <taxon>Pleosporales</taxon>
        <taxon>Pleosporineae</taxon>
        <taxon>Phaeosphaeriaceae</taxon>
        <taxon>Ampelomyces</taxon>
    </lineage>
</organism>
<keyword evidence="2" id="KW-1185">Reference proteome</keyword>
<proteinExistence type="predicted"/>
<dbReference type="EMBL" id="ML979137">
    <property type="protein sequence ID" value="KAF1914566.1"/>
    <property type="molecule type" value="Genomic_DNA"/>
</dbReference>
<protein>
    <submittedName>
        <fullName evidence="1">Uncharacterized protein</fullName>
    </submittedName>
</protein>
<dbReference type="AlphaFoldDB" id="A0A6A5QIP3"/>
<accession>A0A6A5QIP3</accession>
<name>A0A6A5QIP3_AMPQU</name>
<gene>
    <name evidence="1" type="ORF">BDU57DRAFT_540481</name>
</gene>
<sequence length="92" mass="10016">MHIKNATLTGAAALIAGAAADFLVITDYPQALQTQSTPTSHTSFRHPALHEATATAITILPKPSRLVHKLFSARARTVTAYTHDRFPQHEED</sequence>